<feature type="domain" description="N-acetyltransferase" evidence="2">
    <location>
        <begin position="6"/>
        <end position="92"/>
    </location>
</feature>
<evidence type="ECO:0000256" key="1">
    <source>
        <dbReference type="SAM" id="MobiDB-lite"/>
    </source>
</evidence>
<reference evidence="3 4" key="2">
    <citation type="submission" date="2019-01" db="EMBL/GenBank/DDBJ databases">
        <title>Hymenobacter humicola sp. nov., isolated from soils in Antarctica.</title>
        <authorList>
            <person name="Sedlacek I."/>
            <person name="Holochova P."/>
            <person name="Kralova S."/>
            <person name="Pantucek R."/>
            <person name="Stankova E."/>
            <person name="Vrbovska V."/>
            <person name="Kristofova L."/>
            <person name="Svec P."/>
            <person name="Busse H.-J."/>
        </authorList>
    </citation>
    <scope>NUCLEOTIDE SEQUENCE [LARGE SCALE GENOMIC DNA]</scope>
    <source>
        <strain evidence="3 4">CCM 8852</strain>
    </source>
</reference>
<accession>A0A418QZE4</accession>
<dbReference type="PANTHER" id="PTHR31435:SF9">
    <property type="entry name" value="PROTEIN NATD1"/>
    <property type="match status" value="1"/>
</dbReference>
<sequence>MSATVQHHPQNQEFTTTKSGHSAELAYSVPAEGIMDFTHTFVDEALRGQGVGQQLAHAGLAYARQHQLRVRTSCSFMRQFVAAHAEYSSLLE</sequence>
<dbReference type="PROSITE" id="PS51729">
    <property type="entry name" value="GNAT_YJDJ"/>
    <property type="match status" value="1"/>
</dbReference>
<dbReference type="AlphaFoldDB" id="A0A418QZE4"/>
<dbReference type="CDD" id="cd04301">
    <property type="entry name" value="NAT_SF"/>
    <property type="match status" value="1"/>
</dbReference>
<comment type="caution">
    <text evidence="3">The sequence shown here is derived from an EMBL/GenBank/DDBJ whole genome shotgun (WGS) entry which is preliminary data.</text>
</comment>
<keyword evidence="3" id="KW-0808">Transferase</keyword>
<dbReference type="Pfam" id="PF14542">
    <property type="entry name" value="Acetyltransf_CG"/>
    <property type="match status" value="1"/>
</dbReference>
<proteinExistence type="predicted"/>
<dbReference type="GO" id="GO:0016740">
    <property type="term" value="F:transferase activity"/>
    <property type="evidence" value="ECO:0007669"/>
    <property type="project" value="UniProtKB-KW"/>
</dbReference>
<dbReference type="InterPro" id="IPR045057">
    <property type="entry name" value="Gcn5-rel_NAT"/>
</dbReference>
<dbReference type="RefSeq" id="WP_119655640.1">
    <property type="nucleotide sequence ID" value="NZ_JBHUOI010000017.1"/>
</dbReference>
<evidence type="ECO:0000313" key="3">
    <source>
        <dbReference type="EMBL" id="RIY10514.1"/>
    </source>
</evidence>
<feature type="region of interest" description="Disordered" evidence="1">
    <location>
        <begin position="1"/>
        <end position="20"/>
    </location>
</feature>
<dbReference type="Proteomes" id="UP000284250">
    <property type="component" value="Unassembled WGS sequence"/>
</dbReference>
<protein>
    <submittedName>
        <fullName evidence="3">N-acetyltransferase</fullName>
    </submittedName>
</protein>
<dbReference type="PANTHER" id="PTHR31435">
    <property type="entry name" value="PROTEIN NATD1"/>
    <property type="match status" value="1"/>
</dbReference>
<dbReference type="InterPro" id="IPR016181">
    <property type="entry name" value="Acyl_CoA_acyltransferase"/>
</dbReference>
<evidence type="ECO:0000259" key="2">
    <source>
        <dbReference type="PROSITE" id="PS51729"/>
    </source>
</evidence>
<dbReference type="OrthoDB" id="9793389at2"/>
<reference evidence="3 4" key="1">
    <citation type="submission" date="2018-09" db="EMBL/GenBank/DDBJ databases">
        <authorList>
            <person name="Zeman M."/>
            <person name="Pardy F."/>
        </authorList>
    </citation>
    <scope>NUCLEOTIDE SEQUENCE [LARGE SCALE GENOMIC DNA]</scope>
    <source>
        <strain evidence="3 4">CCM 8852</strain>
    </source>
</reference>
<dbReference type="SUPFAM" id="SSF55729">
    <property type="entry name" value="Acyl-CoA N-acyltransferases (Nat)"/>
    <property type="match status" value="1"/>
</dbReference>
<gene>
    <name evidence="3" type="ORF">D0T11_09970</name>
</gene>
<dbReference type="InterPro" id="IPR031165">
    <property type="entry name" value="GNAT_YJDJ"/>
</dbReference>
<evidence type="ECO:0000313" key="4">
    <source>
        <dbReference type="Proteomes" id="UP000284250"/>
    </source>
</evidence>
<dbReference type="EMBL" id="QYCN01000012">
    <property type="protein sequence ID" value="RIY10514.1"/>
    <property type="molecule type" value="Genomic_DNA"/>
</dbReference>
<organism evidence="3 4">
    <name type="scientific">Hymenobacter rubripertinctus</name>
    <dbReference type="NCBI Taxonomy" id="2029981"/>
    <lineage>
        <taxon>Bacteria</taxon>
        <taxon>Pseudomonadati</taxon>
        <taxon>Bacteroidota</taxon>
        <taxon>Cytophagia</taxon>
        <taxon>Cytophagales</taxon>
        <taxon>Hymenobacteraceae</taxon>
        <taxon>Hymenobacter</taxon>
    </lineage>
</organism>
<keyword evidence="4" id="KW-1185">Reference proteome</keyword>
<dbReference type="Gene3D" id="3.40.630.30">
    <property type="match status" value="1"/>
</dbReference>
<name>A0A418QZE4_9BACT</name>